<protein>
    <recommendedName>
        <fullName evidence="3">Phage protein</fullName>
    </recommendedName>
</protein>
<dbReference type="EMBL" id="JAUJEB010000001">
    <property type="protein sequence ID" value="MDN5211396.1"/>
    <property type="molecule type" value="Genomic_DNA"/>
</dbReference>
<organism evidence="1 2">
    <name type="scientific">Agaribacillus aureus</name>
    <dbReference type="NCBI Taxonomy" id="3051825"/>
    <lineage>
        <taxon>Bacteria</taxon>
        <taxon>Pseudomonadati</taxon>
        <taxon>Bacteroidota</taxon>
        <taxon>Cytophagia</taxon>
        <taxon>Cytophagales</taxon>
        <taxon>Splendidivirgaceae</taxon>
        <taxon>Agaribacillus</taxon>
    </lineage>
</organism>
<accession>A0ABT8L2B4</accession>
<gene>
    <name evidence="1" type="ORF">QQ020_05020</name>
</gene>
<proteinExistence type="predicted"/>
<dbReference type="Proteomes" id="UP001172083">
    <property type="component" value="Unassembled WGS sequence"/>
</dbReference>
<evidence type="ECO:0000313" key="1">
    <source>
        <dbReference type="EMBL" id="MDN5211396.1"/>
    </source>
</evidence>
<sequence length="91" mass="10814">MITLHKTVQFLGLNLTQEQLSKLGHQIVAFAKEKEIRYQKVDETQGSRTYKVNAYPQEMRDDIQQIVKQFAEENGIRVRRKRARIKRIEKV</sequence>
<evidence type="ECO:0008006" key="3">
    <source>
        <dbReference type="Google" id="ProtNLM"/>
    </source>
</evidence>
<name>A0ABT8L2B4_9BACT</name>
<keyword evidence="2" id="KW-1185">Reference proteome</keyword>
<comment type="caution">
    <text evidence="1">The sequence shown here is derived from an EMBL/GenBank/DDBJ whole genome shotgun (WGS) entry which is preliminary data.</text>
</comment>
<reference evidence="1" key="1">
    <citation type="submission" date="2023-06" db="EMBL/GenBank/DDBJ databases">
        <title>Genomic of Agaribacillus aureum.</title>
        <authorList>
            <person name="Wang G."/>
        </authorList>
    </citation>
    <scope>NUCLEOTIDE SEQUENCE</scope>
    <source>
        <strain evidence="1">BMA12</strain>
    </source>
</reference>
<evidence type="ECO:0000313" key="2">
    <source>
        <dbReference type="Proteomes" id="UP001172083"/>
    </source>
</evidence>
<dbReference type="RefSeq" id="WP_346756730.1">
    <property type="nucleotide sequence ID" value="NZ_JAUJEB010000001.1"/>
</dbReference>